<accession>A0ACB8JP14</accession>
<comment type="caution">
    <text evidence="1">The sequence shown here is derived from an EMBL/GenBank/DDBJ whole genome shotgun (WGS) entry which is preliminary data.</text>
</comment>
<proteinExistence type="predicted"/>
<gene>
    <name evidence="1" type="ORF">KPL71_017209</name>
</gene>
<sequence length="342" mass="39084">MYVSTSINGHPVRALLDTGAMHNFISENEAKRLGLKVTKEKGTKKAVNSPAKPIAGTAQGVCVTLGTWSGKLDFFIVPTYDFKMVLNIEFFDQAPFGGPVLFQKKKDESLQMCIAYRVLNKSTIKNKYSISLIADLFDQLGKARYFTNLDLQFVYYQVRIAEGDEQKTMYITKYGSFKFHVMSFGLTNAPAAFCTLINKVLQPFLDYFVVAYLDDIMVYCITLEEHAQHSWQVLQVLCDNELYLKMEKCSFAQRKVEFLGYKIGNGKLMMENSKVKAILGLEPPIKVPAHRSFLEFVNYYRRFIKGYSIKAALLTDLLKKNRAWHWSKGCQRAFQGVEEGYL</sequence>
<organism evidence="1 2">
    <name type="scientific">Citrus sinensis</name>
    <name type="common">Sweet orange</name>
    <name type="synonym">Citrus aurantium var. sinensis</name>
    <dbReference type="NCBI Taxonomy" id="2711"/>
    <lineage>
        <taxon>Eukaryota</taxon>
        <taxon>Viridiplantae</taxon>
        <taxon>Streptophyta</taxon>
        <taxon>Embryophyta</taxon>
        <taxon>Tracheophyta</taxon>
        <taxon>Spermatophyta</taxon>
        <taxon>Magnoliopsida</taxon>
        <taxon>eudicotyledons</taxon>
        <taxon>Gunneridae</taxon>
        <taxon>Pentapetalae</taxon>
        <taxon>rosids</taxon>
        <taxon>malvids</taxon>
        <taxon>Sapindales</taxon>
        <taxon>Rutaceae</taxon>
        <taxon>Aurantioideae</taxon>
        <taxon>Citrus</taxon>
    </lineage>
</organism>
<protein>
    <submittedName>
        <fullName evidence="1">Uncharacterized protein</fullName>
    </submittedName>
</protein>
<name>A0ACB8JP14_CITSI</name>
<keyword evidence="2" id="KW-1185">Reference proteome</keyword>
<evidence type="ECO:0000313" key="2">
    <source>
        <dbReference type="Proteomes" id="UP000829398"/>
    </source>
</evidence>
<evidence type="ECO:0000313" key="1">
    <source>
        <dbReference type="EMBL" id="KAH9733952.1"/>
    </source>
</evidence>
<reference evidence="2" key="1">
    <citation type="journal article" date="2023" name="Hortic. Res.">
        <title>A chromosome-level phased genome enabling allele-level studies in sweet orange: a case study on citrus Huanglongbing tolerance.</title>
        <authorList>
            <person name="Wu B."/>
            <person name="Yu Q."/>
            <person name="Deng Z."/>
            <person name="Duan Y."/>
            <person name="Luo F."/>
            <person name="Gmitter F. Jr."/>
        </authorList>
    </citation>
    <scope>NUCLEOTIDE SEQUENCE [LARGE SCALE GENOMIC DNA]</scope>
    <source>
        <strain evidence="2">cv. Valencia</strain>
    </source>
</reference>
<dbReference type="Proteomes" id="UP000829398">
    <property type="component" value="Chromosome 6"/>
</dbReference>
<dbReference type="EMBL" id="CM039175">
    <property type="protein sequence ID" value="KAH9733952.1"/>
    <property type="molecule type" value="Genomic_DNA"/>
</dbReference>